<dbReference type="EMBL" id="BFBB01000017">
    <property type="protein sequence ID" value="GBF52146.1"/>
    <property type="molecule type" value="Genomic_DNA"/>
</dbReference>
<dbReference type="AlphaFoldDB" id="A0A2P2E5J6"/>
<reference evidence="1 2" key="1">
    <citation type="submission" date="2018-02" db="EMBL/GenBank/DDBJ databases">
        <title>Novel Leptospira species isolated from soil and water in Japan.</title>
        <authorList>
            <person name="Nakao R."/>
            <person name="Masuzawa T."/>
        </authorList>
    </citation>
    <scope>NUCLEOTIDE SEQUENCE [LARGE SCALE GENOMIC DNA]</scope>
    <source>
        <strain evidence="1 2">YH101</strain>
    </source>
</reference>
<sequence>MYFSPGFGLKLSLENGTFFTLSGGPVFLLNNKSDQYTFIYSSQSPDSFVRSNILFNLPIFQSLFKNEGKAVEAYINFSLGISL</sequence>
<keyword evidence="2" id="KW-1185">Reference proteome</keyword>
<gene>
    <name evidence="1" type="ORF">LPTSP4_36840</name>
</gene>
<dbReference type="Proteomes" id="UP000245133">
    <property type="component" value="Unassembled WGS sequence"/>
</dbReference>
<proteinExistence type="predicted"/>
<evidence type="ECO:0000313" key="2">
    <source>
        <dbReference type="Proteomes" id="UP000245133"/>
    </source>
</evidence>
<evidence type="ECO:0000313" key="1">
    <source>
        <dbReference type="EMBL" id="GBF52146.1"/>
    </source>
</evidence>
<name>A0A2P2E5J6_9LEPT</name>
<comment type="caution">
    <text evidence="1">The sequence shown here is derived from an EMBL/GenBank/DDBJ whole genome shotgun (WGS) entry which is preliminary data.</text>
</comment>
<protein>
    <submittedName>
        <fullName evidence="1">Uncharacterized protein</fullName>
    </submittedName>
</protein>
<organism evidence="1 2">
    <name type="scientific">Leptospira ryugenii</name>
    <dbReference type="NCBI Taxonomy" id="1917863"/>
    <lineage>
        <taxon>Bacteria</taxon>
        <taxon>Pseudomonadati</taxon>
        <taxon>Spirochaetota</taxon>
        <taxon>Spirochaetia</taxon>
        <taxon>Leptospirales</taxon>
        <taxon>Leptospiraceae</taxon>
        <taxon>Leptospira</taxon>
    </lineage>
</organism>
<accession>A0A2P2E5J6</accession>